<accession>A0ABD3R1G9</accession>
<feature type="compositionally biased region" description="Pro residues" evidence="5">
    <location>
        <begin position="299"/>
        <end position="308"/>
    </location>
</feature>
<dbReference type="GO" id="GO:0008270">
    <property type="term" value="F:zinc ion binding"/>
    <property type="evidence" value="ECO:0007669"/>
    <property type="project" value="UniProtKB-KW"/>
</dbReference>
<gene>
    <name evidence="7" type="ORF">ACHAXA_002559</name>
</gene>
<evidence type="ECO:0000256" key="4">
    <source>
        <dbReference type="PROSITE-ProRule" id="PRU00322"/>
    </source>
</evidence>
<evidence type="ECO:0000256" key="5">
    <source>
        <dbReference type="SAM" id="MobiDB-lite"/>
    </source>
</evidence>
<evidence type="ECO:0000256" key="3">
    <source>
        <dbReference type="ARBA" id="ARBA00022833"/>
    </source>
</evidence>
<feature type="compositionally biased region" description="Gly residues" evidence="5">
    <location>
        <begin position="117"/>
        <end position="128"/>
    </location>
</feature>
<feature type="region of interest" description="Disordered" evidence="5">
    <location>
        <begin position="276"/>
        <end position="310"/>
    </location>
</feature>
<dbReference type="EMBL" id="JALLPB020000790">
    <property type="protein sequence ID" value="KAL3806517.1"/>
    <property type="molecule type" value="Genomic_DNA"/>
</dbReference>
<feature type="region of interest" description="Disordered" evidence="5">
    <location>
        <begin position="828"/>
        <end position="865"/>
    </location>
</feature>
<reference evidence="7 8" key="1">
    <citation type="submission" date="2024-10" db="EMBL/GenBank/DDBJ databases">
        <title>Updated reference genomes for cyclostephanoid diatoms.</title>
        <authorList>
            <person name="Roberts W.R."/>
            <person name="Alverson A.J."/>
        </authorList>
    </citation>
    <scope>NUCLEOTIDE SEQUENCE [LARGE SCALE GENOMIC DNA]</scope>
    <source>
        <strain evidence="7 8">AJA228-03</strain>
    </source>
</reference>
<keyword evidence="3" id="KW-0862">Zinc</keyword>
<protein>
    <recommendedName>
        <fullName evidence="6">RanBP2-type domain-containing protein</fullName>
    </recommendedName>
</protein>
<dbReference type="SUPFAM" id="SSF90209">
    <property type="entry name" value="Ran binding protein zinc finger-like"/>
    <property type="match status" value="1"/>
</dbReference>
<feature type="domain" description="RanBP2-type" evidence="6">
    <location>
        <begin position="905"/>
        <end position="934"/>
    </location>
</feature>
<proteinExistence type="predicted"/>
<feature type="region of interest" description="Disordered" evidence="5">
    <location>
        <begin position="108"/>
        <end position="166"/>
    </location>
</feature>
<dbReference type="PROSITE" id="PS01358">
    <property type="entry name" value="ZF_RANBP2_1"/>
    <property type="match status" value="1"/>
</dbReference>
<evidence type="ECO:0000313" key="7">
    <source>
        <dbReference type="EMBL" id="KAL3806517.1"/>
    </source>
</evidence>
<dbReference type="Proteomes" id="UP001530377">
    <property type="component" value="Unassembled WGS sequence"/>
</dbReference>
<feature type="compositionally biased region" description="Acidic residues" evidence="5">
    <location>
        <begin position="828"/>
        <end position="839"/>
    </location>
</feature>
<evidence type="ECO:0000259" key="6">
    <source>
        <dbReference type="PROSITE" id="PS50199"/>
    </source>
</evidence>
<dbReference type="InterPro" id="IPR036443">
    <property type="entry name" value="Znf_RanBP2_sf"/>
</dbReference>
<dbReference type="AlphaFoldDB" id="A0ABD3R1G9"/>
<dbReference type="SMART" id="SM00547">
    <property type="entry name" value="ZnF_RBZ"/>
    <property type="match status" value="1"/>
</dbReference>
<evidence type="ECO:0000256" key="2">
    <source>
        <dbReference type="ARBA" id="ARBA00022771"/>
    </source>
</evidence>
<keyword evidence="8" id="KW-1185">Reference proteome</keyword>
<feature type="compositionally biased region" description="Low complexity" evidence="5">
    <location>
        <begin position="276"/>
        <end position="290"/>
    </location>
</feature>
<keyword evidence="2 4" id="KW-0863">Zinc-finger</keyword>
<evidence type="ECO:0000256" key="1">
    <source>
        <dbReference type="ARBA" id="ARBA00022723"/>
    </source>
</evidence>
<keyword evidence="1" id="KW-0479">Metal-binding</keyword>
<dbReference type="Gene3D" id="4.10.1060.10">
    <property type="entry name" value="Zinc finger, RanBP2-type"/>
    <property type="match status" value="1"/>
</dbReference>
<dbReference type="PROSITE" id="PS50199">
    <property type="entry name" value="ZF_RANBP2_2"/>
    <property type="match status" value="1"/>
</dbReference>
<name>A0ABD3R1G9_9STRA</name>
<sequence>MEGYNNMMNYGGVGGNDDDDGGIVGGGGDAASSAAVVGGGGGGIDAAGGWESLLWEGLMSGIDVGGVGGGGATASTTTANDATMTTTTTTTTGGYAAYLLENYPQHHAANSNHRHGGGGIAAMGGVAGGSSSTSSSSTPPPSSGDGHRNAGGGMMNDGNNKCGSGGGWTNDTGGSYALHMPGGGGTGGGGVGSFGAGWSHRHRMQHQGFDRMMRHRQSSEGLDRSETDLGGMLDVNDGGGGGGGVPVGGGMAAADQYSVDHHGNYYAAGRGTAAGSSFSSSSSSSTTAESIAHHQAAAAPPPPPPPPMWEMDYCDAILRGMDDPSFSGWLAGAFGGGGGGTSSSAASRAANGGGYGNLGGGGGTIMQQLLVQPGGGGGYGTGETMAFPLCNGVRGGLGSSSSSTSPSSSGGGRITIASGLSLSKARSAAEATTITSSTRLSPNQSDHSSLPSAQIDPILERISLTVTAVSLTPLSGNEVVRHIRTKTDDVITRFLPCVEFLVNCQQELRQGLQLAQNSGQRRRISGVGGRSRAGNGMMTPRQFHTTYVAPLPRRFERQNECLMAREHLLLAASSLESLVRDAAAAMPQGCDHVKNAFLGGMRENESWGLRKWLSKHGGAGSICNDLEEVMRHVKALRKEDETTKRLAEMLRPIARQAHERLKKDVPQAYQERSSAHPYLPFFHRLEACLKLMATYDPEEDDVICLPDSSDEEEDDIKVLSTSPVKSRVAAAPPPVAAIAQSSPVKKRNVITSKRKCDDSKDIEFFSKWVESYTAESGEDVNSLKRSKVNSENKYADKFFGERNEDDTDDCGNKVEKKTKAKEAEIICLDDSDEDDDENDTNTVKVQNSGLDLKPDSDQLESSSAEPIEAARLSQPLEMQDYSQTYPPHSTSKLAMKSAETEIPSIARNWRCNQCTFLNEAFATKCVMCNDDDSPEGGDASDELANFLSESSFHSGISFNLPDPFA</sequence>
<evidence type="ECO:0000313" key="8">
    <source>
        <dbReference type="Proteomes" id="UP001530377"/>
    </source>
</evidence>
<organism evidence="7 8">
    <name type="scientific">Cyclostephanos tholiformis</name>
    <dbReference type="NCBI Taxonomy" id="382380"/>
    <lineage>
        <taxon>Eukaryota</taxon>
        <taxon>Sar</taxon>
        <taxon>Stramenopiles</taxon>
        <taxon>Ochrophyta</taxon>
        <taxon>Bacillariophyta</taxon>
        <taxon>Coscinodiscophyceae</taxon>
        <taxon>Thalassiosirophycidae</taxon>
        <taxon>Stephanodiscales</taxon>
        <taxon>Stephanodiscaceae</taxon>
        <taxon>Cyclostephanos</taxon>
    </lineage>
</organism>
<dbReference type="InterPro" id="IPR001876">
    <property type="entry name" value="Znf_RanBP2"/>
</dbReference>
<comment type="caution">
    <text evidence="7">The sequence shown here is derived from an EMBL/GenBank/DDBJ whole genome shotgun (WGS) entry which is preliminary data.</text>
</comment>